<feature type="transmembrane region" description="Helical" evidence="10">
    <location>
        <begin position="335"/>
        <end position="357"/>
    </location>
</feature>
<dbReference type="KEGG" id="vg:18263454"/>
<feature type="transmembrane region" description="Helical" evidence="10">
    <location>
        <begin position="997"/>
        <end position="1023"/>
    </location>
</feature>
<dbReference type="InterPro" id="IPR003593">
    <property type="entry name" value="AAA+_ATPase"/>
</dbReference>
<feature type="transmembrane region" description="Helical" evidence="10">
    <location>
        <begin position="1157"/>
        <end position="1178"/>
    </location>
</feature>
<evidence type="ECO:0000313" key="13">
    <source>
        <dbReference type="Proteomes" id="UP000174145"/>
    </source>
</evidence>
<dbReference type="GO" id="GO:0140359">
    <property type="term" value="F:ABC-type transporter activity"/>
    <property type="evidence" value="ECO:0007669"/>
    <property type="project" value="InterPro"/>
</dbReference>
<feature type="transmembrane region" description="Helical" evidence="10">
    <location>
        <begin position="224"/>
        <end position="246"/>
    </location>
</feature>
<keyword evidence="8 10" id="KW-1133">Transmembrane helix</keyword>
<keyword evidence="9 10" id="KW-0472">Membrane</keyword>
<evidence type="ECO:0000313" key="12">
    <source>
        <dbReference type="EMBL" id="BAO49385.1"/>
    </source>
</evidence>
<feature type="transmembrane region" description="Helical" evidence="10">
    <location>
        <begin position="790"/>
        <end position="808"/>
    </location>
</feature>
<dbReference type="InterPro" id="IPR027417">
    <property type="entry name" value="P-loop_NTPase"/>
</dbReference>
<feature type="transmembrane region" description="Helical" evidence="10">
    <location>
        <begin position="20"/>
        <end position="40"/>
    </location>
</feature>
<dbReference type="SUPFAM" id="SSF52540">
    <property type="entry name" value="P-loop containing nucleoside triphosphate hydrolases"/>
    <property type="match status" value="2"/>
</dbReference>
<keyword evidence="13" id="KW-1185">Reference proteome</keyword>
<keyword evidence="5" id="KW-0677">Repeat</keyword>
<protein>
    <submittedName>
        <fullName evidence="12">Putative ATP-binding cassette transporter</fullName>
    </submittedName>
</protein>
<comment type="similarity">
    <text evidence="2">Belongs to the ABC transporter superfamily. ABCA family.</text>
</comment>
<dbReference type="Proteomes" id="UP000174145">
    <property type="component" value="Segment"/>
</dbReference>
<keyword evidence="7 12" id="KW-0067">ATP-binding</keyword>
<keyword evidence="3" id="KW-0813">Transport</keyword>
<evidence type="ECO:0000256" key="3">
    <source>
        <dbReference type="ARBA" id="ARBA00022448"/>
    </source>
</evidence>
<evidence type="ECO:0000256" key="9">
    <source>
        <dbReference type="ARBA" id="ARBA00023136"/>
    </source>
</evidence>
<dbReference type="PANTHER" id="PTHR19229">
    <property type="entry name" value="ATP-BINDING CASSETTE TRANSPORTER SUBFAMILY A ABCA"/>
    <property type="match status" value="1"/>
</dbReference>
<comment type="subcellular location">
    <subcellularLocation>
        <location evidence="1">Membrane</location>
        <topology evidence="1">Multi-pass membrane protein</topology>
    </subcellularLocation>
</comment>
<dbReference type="GO" id="GO:0005524">
    <property type="term" value="F:ATP binding"/>
    <property type="evidence" value="ECO:0007669"/>
    <property type="project" value="UniProtKB-KW"/>
</dbReference>
<dbReference type="PROSITE" id="PS00211">
    <property type="entry name" value="ABC_TRANSPORTER_1"/>
    <property type="match status" value="1"/>
</dbReference>
<evidence type="ECO:0000256" key="2">
    <source>
        <dbReference type="ARBA" id="ARBA00008869"/>
    </source>
</evidence>
<dbReference type="InterPro" id="IPR003439">
    <property type="entry name" value="ABC_transporter-like_ATP-bd"/>
</dbReference>
<feature type="transmembrane region" description="Helical" evidence="10">
    <location>
        <begin position="266"/>
        <end position="293"/>
    </location>
</feature>
<keyword evidence="6" id="KW-0547">Nucleotide-binding</keyword>
<dbReference type="GO" id="GO:0016887">
    <property type="term" value="F:ATP hydrolysis activity"/>
    <property type="evidence" value="ECO:0007669"/>
    <property type="project" value="InterPro"/>
</dbReference>
<dbReference type="Pfam" id="PF12698">
    <property type="entry name" value="ABC2_membrane_3"/>
    <property type="match status" value="2"/>
</dbReference>
<dbReference type="InterPro" id="IPR026082">
    <property type="entry name" value="ABCA"/>
</dbReference>
<dbReference type="GO" id="GO:0005319">
    <property type="term" value="F:lipid transporter activity"/>
    <property type="evidence" value="ECO:0007669"/>
    <property type="project" value="TreeGrafter"/>
</dbReference>
<feature type="domain" description="ABC transporter" evidence="11">
    <location>
        <begin position="466"/>
        <end position="685"/>
    </location>
</feature>
<evidence type="ECO:0000256" key="10">
    <source>
        <dbReference type="SAM" id="Phobius"/>
    </source>
</evidence>
<feature type="transmembrane region" description="Helical" evidence="10">
    <location>
        <begin position="952"/>
        <end position="976"/>
    </location>
</feature>
<dbReference type="PROSITE" id="PS50893">
    <property type="entry name" value="ABC_TRANSPORTER_2"/>
    <property type="match status" value="2"/>
</dbReference>
<feature type="transmembrane region" description="Helical" evidence="10">
    <location>
        <begin position="1089"/>
        <end position="1107"/>
    </location>
</feature>
<dbReference type="GeneID" id="18263454"/>
<sequence length="1506" mass="174492">MLLPILWKHLITRFNKISSIILTVSEILIPILTIVLVLYYKSKLGNIDKIYINSTTYNDKLLCTDLLTELRIGNTKILYSPSTIYNDDLINRVKIKLNLYSNDIKYFQNEKKLIEYYNTNKFDDLSTIVVIIFNNTDKNLKYDIRIYENGIFWNTDKLFTNIYNYDLAASNTYITKSFNAIQLAIDISYIEMVINNTVDFQLTYQEFPYPPYLKTDNITISFRYILPFIIILGFILICPITLKTILMEKSSGLKELLKINGVKSVTLWIGWFLNQIIINIVSVIFICIILTTIRFSDKYRIIEHCNPLILIIFLLLYCSSTITFFFAFSTLFNKIILSMIMGILLWISIYCIFIINVENINDTIITNILLLFPPCTLYYGFDVLSLFEMRNTNINFDNLFESPAKGLSIGLVIIILFIDSILYFLIALYLDKLWPGKYGTSSSINMFNFRKKKTNQFLLQDLNSVIQLKNVSKIYNKKIKVIDDISFDIKKNKISILLGNNGAGKSTLMSMIMRMTSITSGHITGIERNKIAYCPQDNLLYKELTVIQHLILCGLLHGLNKNESKQKGEYLLKNVLNMIDKKNLYPNELSGGMKRKLSLGIALMTNPDVLILDEPTSSIDIEGRQEIYNLILSLNKTVLISTHLLEEAEYLADYIIIINSGKLLYYGNIIDLKNKYDIGYICTIKNKSIDENKIKEIVGHIKIKDDNIICNIDKTNKNKVPLLLKYLDELNIEYLFSSISLNDLYIKVQNKEIINNNNQYYINHINQSLRIKINYYFNKRKLFFIRKIKQYLYIYIISLCIIGLSIYLSNFGYVNLIDDGNKIKLDLDVYGHTDIYYSLVGQDSINIITHTSNSLIKVDNVNKSIIDVGINNIVHYIYKLIIAFEFNFTNNSINIMYSNKAYHSMPIAINVFSNTLLNYYTNDNYSIYLTHTPLHSNNKQIEKIQIGEYSNLFIWSILLPIGPLILISTSLLLPAIDYVKNIKTLERLCNIKAYQYWLFNYVFDITCYIASISIILIIIYIMPIHYLDVYTIIQLGGLFILYGIVFIPQSYIFTYMSTVENTYFNFLIVHIFCSPLISVILIIIDKEYIIILILLLSPHTSLCYYLASISIKLIRYHNWNIKSYEHKKAICSITDHVCCNLNSLECNDFKIFIDYKLIFCSIISLCISIFILLSMNYITRNISKLLLYKQFNKTNTQSTSNNNILYINNVSKGYWKWPCNVLKVINDITIVINNNICFGLLGTNGAGKTTMFKMMTNEIEPTIGKIKINGTIGYCPQQDSLIDEFTGKELLYLYGKLRGITNINHVVNKLLIKFDLCNIANQICGTYSGGNKRKLSTCLSLIGYPNCVLLDEPTNGIDPITRNELWDVIEYIKKKSIVILSSHNVHDCEKLCDNLCILHKGIVKEQTSIKKLKNKYCIGHILKLKFYDNKHIKIEHQLHSNFDTKNIKILSNHDYMITVRILNYNWITIFDIIERIKNDTENNIEDYWIMESTLDEALIEIANNKL</sequence>
<dbReference type="CDD" id="cd03263">
    <property type="entry name" value="ABC_subfamily_A"/>
    <property type="match status" value="2"/>
</dbReference>
<dbReference type="Pfam" id="PF00005">
    <property type="entry name" value="ABC_tran"/>
    <property type="match status" value="2"/>
</dbReference>
<feature type="transmembrane region" description="Helical" evidence="10">
    <location>
        <begin position="1063"/>
        <end position="1083"/>
    </location>
</feature>
<evidence type="ECO:0000256" key="4">
    <source>
        <dbReference type="ARBA" id="ARBA00022692"/>
    </source>
</evidence>
<evidence type="ECO:0000256" key="6">
    <source>
        <dbReference type="ARBA" id="ARBA00022741"/>
    </source>
</evidence>
<dbReference type="PANTHER" id="PTHR19229:SF36">
    <property type="entry name" value="ATP-BINDING CASSETTE SUB-FAMILY A MEMBER 2"/>
    <property type="match status" value="1"/>
</dbReference>
<feature type="transmembrane region" description="Helical" evidence="10">
    <location>
        <begin position="1029"/>
        <end position="1051"/>
    </location>
</feature>
<evidence type="ECO:0000256" key="7">
    <source>
        <dbReference type="ARBA" id="ARBA00022840"/>
    </source>
</evidence>
<feature type="transmembrane region" description="Helical" evidence="10">
    <location>
        <begin position="364"/>
        <end position="387"/>
    </location>
</feature>
<organism evidence="12 13">
    <name type="scientific">Alphaentomopoxvirus acuprea</name>
    <dbReference type="NCBI Taxonomy" id="62099"/>
    <lineage>
        <taxon>Viruses</taxon>
        <taxon>Varidnaviria</taxon>
        <taxon>Bamfordvirae</taxon>
        <taxon>Nucleocytoviricota</taxon>
        <taxon>Pokkesviricetes</taxon>
        <taxon>Chitovirales</taxon>
        <taxon>Poxviridae</taxon>
        <taxon>Entomopoxvirinae</taxon>
        <taxon>Alphaentomopoxvirus</taxon>
    </lineage>
</organism>
<dbReference type="InterPro" id="IPR017871">
    <property type="entry name" value="ABC_transporter-like_CS"/>
</dbReference>
<feature type="domain" description="ABC transporter" evidence="11">
    <location>
        <begin position="1205"/>
        <end position="1425"/>
    </location>
</feature>
<evidence type="ECO:0000256" key="8">
    <source>
        <dbReference type="ARBA" id="ARBA00022989"/>
    </source>
</evidence>
<dbReference type="EMBL" id="AP013055">
    <property type="protein sequence ID" value="BAO49385.1"/>
    <property type="molecule type" value="Genomic_DNA"/>
</dbReference>
<feature type="transmembrane region" description="Helical" evidence="10">
    <location>
        <begin position="305"/>
        <end position="329"/>
    </location>
</feature>
<dbReference type="GO" id="GO:0016020">
    <property type="term" value="C:membrane"/>
    <property type="evidence" value="ECO:0007669"/>
    <property type="project" value="UniProtKB-SubCell"/>
</dbReference>
<keyword evidence="4 10" id="KW-0812">Transmembrane</keyword>
<feature type="transmembrane region" description="Helical" evidence="10">
    <location>
        <begin position="407"/>
        <end position="430"/>
    </location>
</feature>
<proteinExistence type="inferred from homology"/>
<dbReference type="Gene3D" id="3.40.50.300">
    <property type="entry name" value="P-loop containing nucleotide triphosphate hydrolases"/>
    <property type="match status" value="2"/>
</dbReference>
<reference evidence="12 13" key="1">
    <citation type="journal article" date="2014" name="Virology">
        <title>The complete genome sequence of the Alphaentomopoxvirus Anomala cuprea entomopoxvirus, including its terminal hairpin loop sequences, suggests a potentially unique mode of apoptosis inhibition and mode of DNA replication.</title>
        <authorList>
            <person name="Mitsuhashi W."/>
            <person name="Miyamoto K."/>
            <person name="Wada S."/>
        </authorList>
    </citation>
    <scope>NUCLEOTIDE SEQUENCE [LARGE SCALE GENOMIC DNA]</scope>
    <source>
        <strain evidence="12">CV6M</strain>
    </source>
</reference>
<evidence type="ECO:0000259" key="11">
    <source>
        <dbReference type="PROSITE" id="PS50893"/>
    </source>
</evidence>
<dbReference type="InterPro" id="IPR013525">
    <property type="entry name" value="ABC2_TM"/>
</dbReference>
<name>W6JKT0_9POXV</name>
<evidence type="ECO:0000256" key="1">
    <source>
        <dbReference type="ARBA" id="ARBA00004141"/>
    </source>
</evidence>
<dbReference type="SMART" id="SM00382">
    <property type="entry name" value="AAA"/>
    <property type="match status" value="2"/>
</dbReference>
<evidence type="ECO:0000256" key="5">
    <source>
        <dbReference type="ARBA" id="ARBA00022737"/>
    </source>
</evidence>
<accession>W6JKT0</accession>
<dbReference type="RefSeq" id="YP_009001498.1">
    <property type="nucleotide sequence ID" value="NC_023426.1"/>
</dbReference>